<dbReference type="Gene3D" id="3.40.570.10">
    <property type="entry name" value="Extracellular Endonuclease, subunit A"/>
    <property type="match status" value="1"/>
</dbReference>
<proteinExistence type="inferred from homology"/>
<evidence type="ECO:0000256" key="3">
    <source>
        <dbReference type="ARBA" id="ARBA00022722"/>
    </source>
</evidence>
<dbReference type="InterPro" id="IPR040255">
    <property type="entry name" value="Non-specific_endonuclease"/>
</dbReference>
<dbReference type="InterPro" id="IPR044929">
    <property type="entry name" value="DNA/RNA_non-sp_Endonuclease_sf"/>
</dbReference>
<keyword evidence="3" id="KW-0540">Nuclease</keyword>
<keyword evidence="13" id="KW-1185">Reference proteome</keyword>
<evidence type="ECO:0000256" key="8">
    <source>
        <dbReference type="PIRSR" id="PIRSR640255-1"/>
    </source>
</evidence>
<feature type="domain" description="ENPP1-3/EXOG-like endonuclease/phosphodiesterase" evidence="10">
    <location>
        <begin position="395"/>
        <end position="602"/>
    </location>
</feature>
<comment type="similarity">
    <text evidence="2">Belongs to the DNA/RNA non-specific endonuclease family.</text>
</comment>
<feature type="binding site" evidence="9">
    <location>
        <position position="493"/>
    </location>
    <ligand>
        <name>Mg(2+)</name>
        <dbReference type="ChEBI" id="CHEBI:18420"/>
        <note>catalytic</note>
    </ligand>
</feature>
<dbReference type="EMBL" id="SRLD01000005">
    <property type="protein sequence ID" value="TGE18900.1"/>
    <property type="molecule type" value="Genomic_DNA"/>
</dbReference>
<keyword evidence="7" id="KW-0460">Magnesium</keyword>
<dbReference type="PANTHER" id="PTHR13966">
    <property type="entry name" value="ENDONUCLEASE RELATED"/>
    <property type="match status" value="1"/>
</dbReference>
<dbReference type="Pfam" id="PF01223">
    <property type="entry name" value="Endonuclease_NS"/>
    <property type="match status" value="1"/>
</dbReference>
<accession>A0A4Z0PPS4</accession>
<gene>
    <name evidence="12" type="ORF">E5J99_03930</name>
</gene>
<reference evidence="12 13" key="1">
    <citation type="submission" date="2019-04" db="EMBL/GenBank/DDBJ databases">
        <authorList>
            <person name="Feng G."/>
            <person name="Zhang J."/>
            <person name="Zhu H."/>
        </authorList>
    </citation>
    <scope>NUCLEOTIDE SEQUENCE [LARGE SCALE GENOMIC DNA]</scope>
    <source>
        <strain evidence="12 13">JCM 17223</strain>
    </source>
</reference>
<evidence type="ECO:0000259" key="10">
    <source>
        <dbReference type="SMART" id="SM00477"/>
    </source>
</evidence>
<dbReference type="GO" id="GO:0016787">
    <property type="term" value="F:hydrolase activity"/>
    <property type="evidence" value="ECO:0007669"/>
    <property type="project" value="UniProtKB-KW"/>
</dbReference>
<comment type="cofactor">
    <cofactor evidence="1">
        <name>Mg(2+)</name>
        <dbReference type="ChEBI" id="CHEBI:18420"/>
    </cofactor>
</comment>
<dbReference type="InterPro" id="IPR001604">
    <property type="entry name" value="Endo_G_ENPP1-like_dom"/>
</dbReference>
<dbReference type="InterPro" id="IPR009003">
    <property type="entry name" value="Peptidase_S1_PA"/>
</dbReference>
<feature type="active site" description="Proton acceptor" evidence="8">
    <location>
        <position position="457"/>
    </location>
</feature>
<keyword evidence="5 12" id="KW-0255">Endonuclease</keyword>
<dbReference type="SUPFAM" id="SSF54060">
    <property type="entry name" value="His-Me finger endonucleases"/>
    <property type="match status" value="1"/>
</dbReference>
<dbReference type="SMART" id="SM00892">
    <property type="entry name" value="Endonuclease_NS"/>
    <property type="match status" value="1"/>
</dbReference>
<dbReference type="AlphaFoldDB" id="A0A4Z0PPS4"/>
<evidence type="ECO:0000256" key="1">
    <source>
        <dbReference type="ARBA" id="ARBA00001946"/>
    </source>
</evidence>
<evidence type="ECO:0000313" key="12">
    <source>
        <dbReference type="EMBL" id="TGE18900.1"/>
    </source>
</evidence>
<dbReference type="InterPro" id="IPR018524">
    <property type="entry name" value="DNA/RNA_endonuclease_AS"/>
</dbReference>
<evidence type="ECO:0000313" key="13">
    <source>
        <dbReference type="Proteomes" id="UP000297739"/>
    </source>
</evidence>
<dbReference type="GO" id="GO:0003676">
    <property type="term" value="F:nucleic acid binding"/>
    <property type="evidence" value="ECO:0007669"/>
    <property type="project" value="InterPro"/>
</dbReference>
<dbReference type="GO" id="GO:0004519">
    <property type="term" value="F:endonuclease activity"/>
    <property type="evidence" value="ECO:0007669"/>
    <property type="project" value="UniProtKB-KW"/>
</dbReference>
<evidence type="ECO:0000256" key="2">
    <source>
        <dbReference type="ARBA" id="ARBA00010052"/>
    </source>
</evidence>
<keyword evidence="4 9" id="KW-0479">Metal-binding</keyword>
<evidence type="ECO:0000256" key="5">
    <source>
        <dbReference type="ARBA" id="ARBA00022759"/>
    </source>
</evidence>
<evidence type="ECO:0000256" key="6">
    <source>
        <dbReference type="ARBA" id="ARBA00022801"/>
    </source>
</evidence>
<dbReference type="GO" id="GO:0046872">
    <property type="term" value="F:metal ion binding"/>
    <property type="evidence" value="ECO:0007669"/>
    <property type="project" value="UniProtKB-KW"/>
</dbReference>
<organism evidence="12 13">
    <name type="scientific">Hymenobacter elongatus</name>
    <dbReference type="NCBI Taxonomy" id="877208"/>
    <lineage>
        <taxon>Bacteria</taxon>
        <taxon>Pseudomonadati</taxon>
        <taxon>Bacteroidota</taxon>
        <taxon>Cytophagia</taxon>
        <taxon>Cytophagales</taxon>
        <taxon>Hymenobacteraceae</taxon>
        <taxon>Hymenobacter</taxon>
    </lineage>
</organism>
<evidence type="ECO:0000256" key="7">
    <source>
        <dbReference type="ARBA" id="ARBA00022842"/>
    </source>
</evidence>
<dbReference type="CDD" id="cd00091">
    <property type="entry name" value="NUC"/>
    <property type="match status" value="1"/>
</dbReference>
<dbReference type="PANTHER" id="PTHR13966:SF5">
    <property type="entry name" value="ENDONUCLEASE G, MITOCHONDRIAL"/>
    <property type="match status" value="1"/>
</dbReference>
<dbReference type="Proteomes" id="UP000297739">
    <property type="component" value="Unassembled WGS sequence"/>
</dbReference>
<name>A0A4Z0PPS4_9BACT</name>
<dbReference type="InterPro" id="IPR043504">
    <property type="entry name" value="Peptidase_S1_PA_chymotrypsin"/>
</dbReference>
<evidence type="ECO:0000259" key="11">
    <source>
        <dbReference type="SMART" id="SM00892"/>
    </source>
</evidence>
<evidence type="ECO:0000256" key="4">
    <source>
        <dbReference type="ARBA" id="ARBA00022723"/>
    </source>
</evidence>
<dbReference type="Gene3D" id="2.40.10.10">
    <property type="entry name" value="Trypsin-like serine proteases"/>
    <property type="match status" value="1"/>
</dbReference>
<feature type="domain" description="DNA/RNA non-specific endonuclease/pyrophosphatase/phosphodiesterase" evidence="11">
    <location>
        <begin position="394"/>
        <end position="602"/>
    </location>
</feature>
<protein>
    <submittedName>
        <fullName evidence="12">DNA/RNA non-specific endonuclease</fullName>
    </submittedName>
</protein>
<comment type="caution">
    <text evidence="12">The sequence shown here is derived from an EMBL/GenBank/DDBJ whole genome shotgun (WGS) entry which is preliminary data.</text>
</comment>
<sequence>MATTNGKSQDNKATQEEAFMEELKTFVRNRGADFLTNPNITSVGIGYKEKDGQTTGAVSIQFTVAQKASPESVREDLHNELIPEFFVIDGKQVPTDVIERSYQTAYRRVPVAVANARKQRVNPIVPGVSVSNYHGSAGTIGCIVYDQHSGAPYILSNWHVLHGPKGQIGDDVVQPGPYDDNRVEQNRVGKLVRSHLGAAGDCAVASIEGRDFQADILDLNVGIDEIGEPELGDKVIKSGRTTGVTHGMVTRVHTIARIDYGGRIGDQAIGCFEIGPDANHLPADGEVSKGGDSGSVWMFKADNGRTTRIMAGLHFAGESAGDPNERALSCYARSVFEKMEVVLSAPVVQPQTIEETLARGYETTFLSVAVPEPTLTVAGRKNAVGAATTTEVVRHTHFSVVMHAERRFAMWVAWNIDGGQMRKINRKGIPFVLDPAVDPKYQVTDKLYAGNRLDRGHLARRADLCWGSAAEAQQANHESFYFTNITPQIENFNQSSQGGIWGKLEDAIFEQVDVQNLRVSVFGGPIFHAEDRAYRGVQIPREFYKVLVYVEGTKLRARAFMLTQNLDGLEALDLEQFRVYQVTLSEVEARCEFRFPEVLKAGDGFAKHLARTPEAATLRPYLVTLDDVVW</sequence>
<dbReference type="SMART" id="SM00477">
    <property type="entry name" value="NUC"/>
    <property type="match status" value="1"/>
</dbReference>
<dbReference type="RefSeq" id="WP_135496413.1">
    <property type="nucleotide sequence ID" value="NZ_SRLD01000005.1"/>
</dbReference>
<keyword evidence="6" id="KW-0378">Hydrolase</keyword>
<dbReference type="OrthoDB" id="9770276at2"/>
<dbReference type="InterPro" id="IPR044925">
    <property type="entry name" value="His-Me_finger_sf"/>
</dbReference>
<dbReference type="InterPro" id="IPR020821">
    <property type="entry name" value="ENPP1-3/EXOG-like_nuc-like"/>
</dbReference>
<dbReference type="PROSITE" id="PS01070">
    <property type="entry name" value="NUCLEASE_NON_SPEC"/>
    <property type="match status" value="1"/>
</dbReference>
<evidence type="ECO:0000256" key="9">
    <source>
        <dbReference type="PIRSR" id="PIRSR640255-2"/>
    </source>
</evidence>
<dbReference type="SUPFAM" id="SSF50494">
    <property type="entry name" value="Trypsin-like serine proteases"/>
    <property type="match status" value="1"/>
</dbReference>